<reference evidence="2 3" key="1">
    <citation type="submission" date="2017-09" db="EMBL/GenBank/DDBJ databases">
        <authorList>
            <person name="Ehlers B."/>
            <person name="Leendertz F.H."/>
        </authorList>
    </citation>
    <scope>NUCLEOTIDE SEQUENCE [LARGE SCALE GENOMIC DNA]</scope>
    <source>
        <strain evidence="2 3">DSM 45537</strain>
    </source>
</reference>
<name>A0A285L9E9_9NOCA</name>
<dbReference type="OrthoDB" id="423130at2"/>
<evidence type="ECO:0000313" key="2">
    <source>
        <dbReference type="EMBL" id="SNY81578.1"/>
    </source>
</evidence>
<evidence type="ECO:0000259" key="1">
    <source>
        <dbReference type="Pfam" id="PF14302"/>
    </source>
</evidence>
<protein>
    <recommendedName>
        <fullName evidence="1">DUF4377 domain-containing protein</fullName>
    </recommendedName>
</protein>
<dbReference type="PROSITE" id="PS51257">
    <property type="entry name" value="PROKAR_LIPOPROTEIN"/>
    <property type="match status" value="1"/>
</dbReference>
<proteinExistence type="predicted"/>
<evidence type="ECO:0000313" key="3">
    <source>
        <dbReference type="Proteomes" id="UP000219565"/>
    </source>
</evidence>
<accession>A0A285L9E9</accession>
<dbReference type="RefSeq" id="WP_084483354.1">
    <property type="nucleotide sequence ID" value="NZ_JAMTCW010000020.1"/>
</dbReference>
<gene>
    <name evidence="2" type="ORF">SAMN04244553_3179</name>
</gene>
<dbReference type="AlphaFoldDB" id="A0A285L9E9"/>
<dbReference type="InterPro" id="IPR025485">
    <property type="entry name" value="DUF4377"/>
</dbReference>
<dbReference type="Proteomes" id="UP000219565">
    <property type="component" value="Unassembled WGS sequence"/>
</dbReference>
<dbReference type="Pfam" id="PF14302">
    <property type="entry name" value="DUF4377"/>
    <property type="match status" value="1"/>
</dbReference>
<feature type="domain" description="DUF4377" evidence="1">
    <location>
        <begin position="50"/>
        <end position="124"/>
    </location>
</feature>
<dbReference type="EMBL" id="OBEG01000003">
    <property type="protein sequence ID" value="SNY81578.1"/>
    <property type="molecule type" value="Genomic_DNA"/>
</dbReference>
<dbReference type="STRING" id="1379680.GCA_001612615_05604"/>
<keyword evidence="3" id="KW-1185">Reference proteome</keyword>
<sequence>MQQRLREAVATGILLVPLLAACTTVPEGPTLLATTTTSESVQIPGTFVIEVAPRTMRCTGVAPMECLQIRRDQNGPWELFYGSIEGFEFQPGNHYRLRIEQTSVDHPPADASSVTWRLVEVLEKQPA</sequence>
<organism evidence="2 3">
    <name type="scientific">Nocardia amikacinitolerans</name>
    <dbReference type="NCBI Taxonomy" id="756689"/>
    <lineage>
        <taxon>Bacteria</taxon>
        <taxon>Bacillati</taxon>
        <taxon>Actinomycetota</taxon>
        <taxon>Actinomycetes</taxon>
        <taxon>Mycobacteriales</taxon>
        <taxon>Nocardiaceae</taxon>
        <taxon>Nocardia</taxon>
    </lineage>
</organism>